<comment type="catalytic activity">
    <reaction evidence="6">
        <text>A + NH4(+) + H2O = hydroxylamine + AH2 + H(+)</text>
        <dbReference type="Rhea" id="RHEA:22052"/>
        <dbReference type="ChEBI" id="CHEBI:13193"/>
        <dbReference type="ChEBI" id="CHEBI:15377"/>
        <dbReference type="ChEBI" id="CHEBI:15378"/>
        <dbReference type="ChEBI" id="CHEBI:15429"/>
        <dbReference type="ChEBI" id="CHEBI:17499"/>
        <dbReference type="ChEBI" id="CHEBI:28938"/>
        <dbReference type="EC" id="1.7.99.1"/>
    </reaction>
</comment>
<dbReference type="AlphaFoldDB" id="K6WA01"/>
<keyword evidence="1 6" id="KW-0963">Cytoplasm</keyword>
<dbReference type="GO" id="GO:0051539">
    <property type="term" value="F:4 iron, 4 sulfur cluster binding"/>
    <property type="evidence" value="ECO:0007669"/>
    <property type="project" value="UniProtKB-KW"/>
</dbReference>
<comment type="similarity">
    <text evidence="6">Belongs to the HCP family.</text>
</comment>
<feature type="binding site" evidence="6">
    <location>
        <position position="294"/>
    </location>
    <ligand>
        <name>hybrid [4Fe-2O-2S] cluster</name>
        <dbReference type="ChEBI" id="CHEBI:60519"/>
    </ligand>
</feature>
<feature type="binding site" evidence="6">
    <location>
        <position position="479"/>
    </location>
    <ligand>
        <name>hybrid [4Fe-2O-2S] cluster</name>
        <dbReference type="ChEBI" id="CHEBI:60519"/>
    </ligand>
</feature>
<feature type="binding site" evidence="6">
    <location>
        <position position="10"/>
    </location>
    <ligand>
        <name>[4Fe-4S] cluster</name>
        <dbReference type="ChEBI" id="CHEBI:49883"/>
    </ligand>
</feature>
<feature type="binding site" evidence="6">
    <location>
        <position position="13"/>
    </location>
    <ligand>
        <name>[4Fe-4S] cluster</name>
        <dbReference type="ChEBI" id="CHEBI:49883"/>
    </ligand>
</feature>
<dbReference type="NCBIfam" id="NF003658">
    <property type="entry name" value="PRK05290.1"/>
    <property type="match status" value="1"/>
</dbReference>
<dbReference type="OrthoDB" id="9761526at2"/>
<name>K6WA01_9MICO</name>
<dbReference type="PANTHER" id="PTHR30109:SF0">
    <property type="entry name" value="HYDROXYLAMINE REDUCTASE"/>
    <property type="match status" value="1"/>
</dbReference>
<evidence type="ECO:0000313" key="8">
    <source>
        <dbReference type="Proteomes" id="UP000008495"/>
    </source>
</evidence>
<comment type="function">
    <text evidence="6">Catalyzes the reduction of hydroxylamine to form NH(3) and H(2)O.</text>
</comment>
<dbReference type="EMBL" id="BAGZ01000016">
    <property type="protein sequence ID" value="GAB78662.1"/>
    <property type="molecule type" value="Genomic_DNA"/>
</dbReference>
<gene>
    <name evidence="6 7" type="primary">hcp</name>
    <name evidence="7" type="ORF">AUCHE_16_00810</name>
</gene>
<evidence type="ECO:0000256" key="3">
    <source>
        <dbReference type="ARBA" id="ARBA00023002"/>
    </source>
</evidence>
<evidence type="ECO:0000313" key="7">
    <source>
        <dbReference type="EMBL" id="GAB78662.1"/>
    </source>
</evidence>
<evidence type="ECO:0000256" key="6">
    <source>
        <dbReference type="HAMAP-Rule" id="MF_00069"/>
    </source>
</evidence>
<dbReference type="FunFam" id="3.40.50.2030:FF:000001">
    <property type="entry name" value="Hydroxylamine reductase"/>
    <property type="match status" value="1"/>
</dbReference>
<dbReference type="InterPro" id="IPR011254">
    <property type="entry name" value="Prismane-like_sf"/>
</dbReference>
<keyword evidence="5 6" id="KW-0411">Iron-sulfur</keyword>
<dbReference type="InterPro" id="IPR010048">
    <property type="entry name" value="Hydroxylam_reduct"/>
</dbReference>
<dbReference type="InterPro" id="IPR004137">
    <property type="entry name" value="HCP/CODH"/>
</dbReference>
<keyword evidence="8" id="KW-1185">Reference proteome</keyword>
<dbReference type="GO" id="GO:0042542">
    <property type="term" value="P:response to hydrogen peroxide"/>
    <property type="evidence" value="ECO:0007669"/>
    <property type="project" value="TreeGrafter"/>
</dbReference>
<dbReference type="HAMAP" id="MF_00069">
    <property type="entry name" value="Hydroxylam_reduct"/>
    <property type="match status" value="1"/>
</dbReference>
<sequence length="537" mass="57804">MATDLTSMFCYQCEQTAHGTGCVTKGICGKSPAAAEAQDELTYETLRLAAAIAEREGGADSATEDEIVLIMEALFTTITNVSFGPEASAGFAARVDSARRSFDPCPERTLPALADHRAIFGEGGVEGSCRSLLILGLRGMAAYAHHAYVLGYRDGKVDRWLVHGLAEAAGHHDVEGWLGLLHDFGLANFACMELLDRANTASYGTPEPTSVTMDVEPGPFVVVTGHDLHDMKMLLEQCQEAGVDVYTHGEMLPGHAYPELKKYSVLKGNFGTAWQNQQKEFKNVPGAFLFTTNCLMPPRWTYQSNIFTTSVVEYPGVAHIPADENGWKDFSPVIARAKELGGWSERHHFSGINGGSTLTTGFGHGAVLAAADQVVAAIKDGALKHIYLVGGCDGREPGRDYYTHLVEQTPADSLVLTLACGKYRFNDLDLGNIGPFPRIMDMGQCNDAYSAVKVASALAEVFECSINDLPLTLMLSWYEQKAVCVLLSLLSLGVKNIYLGPTLPAFVSPEVFEVLVSSFGLRGTTTPEQDLAAVAGS</sequence>
<evidence type="ECO:0000256" key="5">
    <source>
        <dbReference type="ARBA" id="ARBA00023014"/>
    </source>
</evidence>
<comment type="cofactor">
    <cofactor evidence="6">
        <name>hybrid [4Fe-2O-2S] cluster</name>
        <dbReference type="ChEBI" id="CHEBI:60519"/>
    </cofactor>
    <text evidence="6">Binds 1 hybrid [4Fe-2O-2S] cluster.</text>
</comment>
<dbReference type="eggNOG" id="COG1151">
    <property type="taxonomic scope" value="Bacteria"/>
</dbReference>
<comment type="cofactor">
    <cofactor evidence="6">
        <name>[4Fe-4S] cluster</name>
        <dbReference type="ChEBI" id="CHEBI:49883"/>
    </cofactor>
    <text evidence="6">Binds 1 [4Fe-4S] cluster.</text>
</comment>
<protein>
    <recommendedName>
        <fullName evidence="6">Hydroxylamine reductase</fullName>
        <ecNumber evidence="6">1.7.99.1</ecNumber>
    </recommendedName>
    <alternativeName>
        <fullName evidence="6">Hybrid-cluster protein</fullName>
        <shortName evidence="6">HCP</shortName>
    </alternativeName>
    <alternativeName>
        <fullName evidence="6">Prismane protein</fullName>
    </alternativeName>
</protein>
<feature type="binding site" evidence="6">
    <location>
        <position position="445"/>
    </location>
    <ligand>
        <name>hybrid [4Fe-2O-2S] cluster</name>
        <dbReference type="ChEBI" id="CHEBI:60519"/>
    </ligand>
</feature>
<feature type="binding site" description="via persulfide group" evidence="6">
    <location>
        <position position="392"/>
    </location>
    <ligand>
        <name>hybrid [4Fe-2O-2S] cluster</name>
        <dbReference type="ChEBI" id="CHEBI:60519"/>
    </ligand>
</feature>
<dbReference type="InterPro" id="IPR016100">
    <property type="entry name" value="Prismane_a-bundle"/>
</dbReference>
<feature type="binding site" evidence="6">
    <location>
        <position position="420"/>
    </location>
    <ligand>
        <name>hybrid [4Fe-2O-2S] cluster</name>
        <dbReference type="ChEBI" id="CHEBI:60519"/>
    </ligand>
</feature>
<accession>K6WA01</accession>
<dbReference type="PIRSF" id="PIRSF000076">
    <property type="entry name" value="HCP"/>
    <property type="match status" value="1"/>
</dbReference>
<dbReference type="Gene3D" id="1.20.1270.20">
    <property type="match status" value="2"/>
</dbReference>
<dbReference type="GO" id="GO:0005737">
    <property type="term" value="C:cytoplasm"/>
    <property type="evidence" value="ECO:0007669"/>
    <property type="project" value="UniProtKB-SubCell"/>
</dbReference>
<dbReference type="SUPFAM" id="SSF56821">
    <property type="entry name" value="Prismane protein-like"/>
    <property type="match status" value="1"/>
</dbReference>
<proteinExistence type="inferred from homology"/>
<dbReference type="Pfam" id="PF03063">
    <property type="entry name" value="Prismane"/>
    <property type="match status" value="1"/>
</dbReference>
<evidence type="ECO:0000256" key="1">
    <source>
        <dbReference type="ARBA" id="ARBA00022490"/>
    </source>
</evidence>
<feature type="binding site" evidence="6">
    <location>
        <position position="250"/>
    </location>
    <ligand>
        <name>hybrid [4Fe-2O-2S] cluster</name>
        <dbReference type="ChEBI" id="CHEBI:60519"/>
    </ligand>
</feature>
<dbReference type="Proteomes" id="UP000008495">
    <property type="component" value="Unassembled WGS sequence"/>
</dbReference>
<feature type="binding site" evidence="6">
    <location>
        <position position="226"/>
    </location>
    <ligand>
        <name>hybrid [4Fe-2O-2S] cluster</name>
        <dbReference type="ChEBI" id="CHEBI:60519"/>
    </ligand>
</feature>
<dbReference type="PANTHER" id="PTHR30109">
    <property type="entry name" value="HYDROXYLAMINE REDUCTASE"/>
    <property type="match status" value="1"/>
</dbReference>
<dbReference type="GO" id="GO:0004601">
    <property type="term" value="F:peroxidase activity"/>
    <property type="evidence" value="ECO:0007669"/>
    <property type="project" value="TreeGrafter"/>
</dbReference>
<dbReference type="GO" id="GO:0050418">
    <property type="term" value="F:hydroxylamine reductase activity"/>
    <property type="evidence" value="ECO:0007669"/>
    <property type="project" value="UniProtKB-UniRule"/>
</dbReference>
<reference evidence="7 8" key="1">
    <citation type="submission" date="2012-08" db="EMBL/GenBank/DDBJ databases">
        <title>Whole genome shotgun sequence of Austwickia chelonae NBRC 105200.</title>
        <authorList>
            <person name="Yoshida I."/>
            <person name="Hosoyama A."/>
            <person name="Tsuchikane K."/>
            <person name="Katsumata H."/>
            <person name="Ando Y."/>
            <person name="Ohji S."/>
            <person name="Hamada M."/>
            <person name="Tamura T."/>
            <person name="Yamazoe A."/>
            <person name="Yamazaki S."/>
            <person name="Fujita N."/>
        </authorList>
    </citation>
    <scope>NUCLEOTIDE SEQUENCE [LARGE SCALE GENOMIC DNA]</scope>
    <source>
        <strain evidence="7 8">NBRC 105200</strain>
    </source>
</reference>
<comment type="caution">
    <text evidence="7">The sequence shown here is derived from an EMBL/GenBank/DDBJ whole genome shotgun (WGS) entry which is preliminary data.</text>
</comment>
<dbReference type="InterPro" id="IPR016099">
    <property type="entry name" value="Prismane-like_a/b-sand"/>
</dbReference>
<evidence type="ECO:0000256" key="2">
    <source>
        <dbReference type="ARBA" id="ARBA00022723"/>
    </source>
</evidence>
<dbReference type="GO" id="GO:0046872">
    <property type="term" value="F:metal ion binding"/>
    <property type="evidence" value="ECO:0007669"/>
    <property type="project" value="UniProtKB-KW"/>
</dbReference>
<feature type="binding site" evidence="6">
    <location>
        <position position="28"/>
    </location>
    <ligand>
        <name>[4Fe-4S] cluster</name>
        <dbReference type="ChEBI" id="CHEBI:49883"/>
    </ligand>
</feature>
<keyword evidence="3 6" id="KW-0560">Oxidoreductase</keyword>
<comment type="subcellular location">
    <subcellularLocation>
        <location evidence="6">Cytoplasm</location>
    </subcellularLocation>
</comment>
<feature type="modified residue" description="Cysteine persulfide" evidence="6">
    <location>
        <position position="392"/>
    </location>
</feature>
<dbReference type="Gene3D" id="3.40.50.2030">
    <property type="match status" value="2"/>
</dbReference>
<keyword evidence="2 6" id="KW-0479">Metal-binding</keyword>
<keyword evidence="4 6" id="KW-0408">Iron</keyword>
<keyword evidence="6" id="KW-0004">4Fe-4S</keyword>
<dbReference type="STRING" id="100225.SAMN05421595_2316"/>
<dbReference type="NCBIfam" id="TIGR01703">
    <property type="entry name" value="hybrid_clust"/>
    <property type="match status" value="1"/>
</dbReference>
<feature type="binding site" evidence="6">
    <location>
        <position position="481"/>
    </location>
    <ligand>
        <name>hybrid [4Fe-2O-2S] cluster</name>
        <dbReference type="ChEBI" id="CHEBI:60519"/>
    </ligand>
</feature>
<dbReference type="RefSeq" id="WP_006503419.1">
    <property type="nucleotide sequence ID" value="NZ_BAGZ01000016.1"/>
</dbReference>
<feature type="binding site" evidence="6">
    <location>
        <position position="22"/>
    </location>
    <ligand>
        <name>[4Fe-4S] cluster</name>
        <dbReference type="ChEBI" id="CHEBI:49883"/>
    </ligand>
</feature>
<evidence type="ECO:0000256" key="4">
    <source>
        <dbReference type="ARBA" id="ARBA00023004"/>
    </source>
</evidence>
<organism evidence="7 8">
    <name type="scientific">Austwickia chelonae NBRC 105200</name>
    <dbReference type="NCBI Taxonomy" id="1184607"/>
    <lineage>
        <taxon>Bacteria</taxon>
        <taxon>Bacillati</taxon>
        <taxon>Actinomycetota</taxon>
        <taxon>Actinomycetes</taxon>
        <taxon>Micrococcales</taxon>
        <taxon>Dermatophilaceae</taxon>
        <taxon>Austwickia</taxon>
    </lineage>
</organism>
<dbReference type="EC" id="1.7.99.1" evidence="6"/>